<dbReference type="CDD" id="cd00544">
    <property type="entry name" value="CobU"/>
    <property type="match status" value="1"/>
</dbReference>
<comment type="catalytic activity">
    <reaction evidence="3">
        <text>adenosylcob(III)inamide + GTP = adenosylcob(III)inamide phosphate + GDP + H(+)</text>
        <dbReference type="Rhea" id="RHEA:15765"/>
        <dbReference type="ChEBI" id="CHEBI:2480"/>
        <dbReference type="ChEBI" id="CHEBI:15378"/>
        <dbReference type="ChEBI" id="CHEBI:37565"/>
        <dbReference type="ChEBI" id="CHEBI:58189"/>
        <dbReference type="ChEBI" id="CHEBI:58502"/>
        <dbReference type="EC" id="2.7.1.156"/>
    </reaction>
</comment>
<evidence type="ECO:0000256" key="3">
    <source>
        <dbReference type="ARBA" id="ARBA00001522"/>
    </source>
</evidence>
<keyword evidence="8 14" id="KW-0169">Cobalamin biosynthesis</keyword>
<comment type="catalytic activity">
    <reaction evidence="2 14">
        <text>adenosylcob(III)inamide phosphate + GTP + H(+) = adenosylcob(III)inamide-GDP + diphosphate</text>
        <dbReference type="Rhea" id="RHEA:22712"/>
        <dbReference type="ChEBI" id="CHEBI:15378"/>
        <dbReference type="ChEBI" id="CHEBI:33019"/>
        <dbReference type="ChEBI" id="CHEBI:37565"/>
        <dbReference type="ChEBI" id="CHEBI:58502"/>
        <dbReference type="ChEBI" id="CHEBI:60487"/>
        <dbReference type="EC" id="2.7.7.62"/>
    </reaction>
</comment>
<reference evidence="15 16" key="1">
    <citation type="submission" date="2023-04" db="EMBL/GenBank/DDBJ databases">
        <title>A long-awaited taxogenomic arrangement of the family Halomonadaceae.</title>
        <authorList>
            <person name="De La Haba R."/>
            <person name="Chuvochina M."/>
            <person name="Wittouck S."/>
            <person name="Arahal D.R."/>
            <person name="Sanchez-Porro C."/>
            <person name="Hugenholtz P."/>
            <person name="Ventosa A."/>
        </authorList>
    </citation>
    <scope>NUCLEOTIDE SEQUENCE [LARGE SCALE GENOMIC DNA]</scope>
    <source>
        <strain evidence="15 16">DSM 22428</strain>
    </source>
</reference>
<sequence length="184" mass="20214">MVELILGGARSGKSRFAETLAQYSMHRENEVIYVATAQAGDDTSMRERIELHRARRPEGWGLIESPLDLPETLSRAMAPGRCVLVDCLTLWLTNELLRERDMTAALEALDDVLAHAEGRILIVSNEVGQGVVPMNALSRRFVDLSGTAHQRIAQRASHAWWVVAGLPQCLKGVPMPALGHPEGT</sequence>
<dbReference type="NCBIfam" id="NF004469">
    <property type="entry name" value="PRK05800.1"/>
    <property type="match status" value="1"/>
</dbReference>
<comment type="pathway">
    <text evidence="5 14">Cofactor biosynthesis; adenosylcobalamin biosynthesis; adenosylcobalamin from cob(II)yrinate a,c-diamide: step 6/7.</text>
</comment>
<keyword evidence="13 14" id="KW-0342">GTP-binding</keyword>
<evidence type="ECO:0000256" key="7">
    <source>
        <dbReference type="ARBA" id="ARBA00007490"/>
    </source>
</evidence>
<dbReference type="SUPFAM" id="SSF52540">
    <property type="entry name" value="P-loop containing nucleoside triphosphate hydrolases"/>
    <property type="match status" value="1"/>
</dbReference>
<comment type="pathway">
    <text evidence="6 14">Cofactor biosynthesis; adenosylcobalamin biosynthesis; adenosylcobalamin from cob(II)yrinate a,c-diamide: step 5/7.</text>
</comment>
<keyword evidence="9 14" id="KW-0808">Transferase</keyword>
<comment type="similarity">
    <text evidence="7 14">Belongs to the CobU/CobP family.</text>
</comment>
<evidence type="ECO:0000256" key="9">
    <source>
        <dbReference type="ARBA" id="ARBA00022679"/>
    </source>
</evidence>
<evidence type="ECO:0000313" key="15">
    <source>
        <dbReference type="EMBL" id="MDR5896789.1"/>
    </source>
</evidence>
<keyword evidence="10 14" id="KW-0547">Nucleotide-binding</keyword>
<accession>A0ABU1GXM5</accession>
<dbReference type="PANTHER" id="PTHR34848">
    <property type="match status" value="1"/>
</dbReference>
<protein>
    <recommendedName>
        <fullName evidence="14">Bifunctional adenosylcobalamin biosynthesis protein</fullName>
        <ecNumber evidence="14">2.7.1.156</ecNumber>
        <ecNumber evidence="14">2.7.7.62</ecNumber>
    </recommendedName>
</protein>
<evidence type="ECO:0000256" key="14">
    <source>
        <dbReference type="PIRNR" id="PIRNR006135"/>
    </source>
</evidence>
<proteinExistence type="inferred from homology"/>
<evidence type="ECO:0000256" key="4">
    <source>
        <dbReference type="ARBA" id="ARBA00003889"/>
    </source>
</evidence>
<evidence type="ECO:0000256" key="11">
    <source>
        <dbReference type="ARBA" id="ARBA00022777"/>
    </source>
</evidence>
<comment type="function">
    <text evidence="4 14">Catalyzes ATP-dependent phosphorylation of adenosylcobinamide and addition of GMP to adenosylcobinamide phosphate.</text>
</comment>
<dbReference type="EC" id="2.7.1.156" evidence="14"/>
<evidence type="ECO:0000256" key="5">
    <source>
        <dbReference type="ARBA" id="ARBA00004692"/>
    </source>
</evidence>
<dbReference type="GO" id="GO:0043752">
    <property type="term" value="F:adenosylcobinamide kinase activity"/>
    <property type="evidence" value="ECO:0007669"/>
    <property type="project" value="UniProtKB-EC"/>
</dbReference>
<evidence type="ECO:0000256" key="12">
    <source>
        <dbReference type="ARBA" id="ARBA00022840"/>
    </source>
</evidence>
<keyword evidence="15" id="KW-0548">Nucleotidyltransferase</keyword>
<dbReference type="Pfam" id="PF02283">
    <property type="entry name" value="CobU"/>
    <property type="match status" value="1"/>
</dbReference>
<dbReference type="EMBL" id="JARWAO010000006">
    <property type="protein sequence ID" value="MDR5896789.1"/>
    <property type="molecule type" value="Genomic_DNA"/>
</dbReference>
<organism evidence="15 16">
    <name type="scientific">Larsenimonas suaedae</name>
    <dbReference type="NCBI Taxonomy" id="1851019"/>
    <lineage>
        <taxon>Bacteria</taxon>
        <taxon>Pseudomonadati</taxon>
        <taxon>Pseudomonadota</taxon>
        <taxon>Gammaproteobacteria</taxon>
        <taxon>Oceanospirillales</taxon>
        <taxon>Halomonadaceae</taxon>
        <taxon>Larsenimonas</taxon>
    </lineage>
</organism>
<dbReference type="InterPro" id="IPR027417">
    <property type="entry name" value="P-loop_NTPase"/>
</dbReference>
<dbReference type="PIRSF" id="PIRSF006135">
    <property type="entry name" value="CobU"/>
    <property type="match status" value="1"/>
</dbReference>
<evidence type="ECO:0000313" key="16">
    <source>
        <dbReference type="Proteomes" id="UP001269375"/>
    </source>
</evidence>
<comment type="caution">
    <text evidence="15">The sequence shown here is derived from an EMBL/GenBank/DDBJ whole genome shotgun (WGS) entry which is preliminary data.</text>
</comment>
<dbReference type="GO" id="GO:0008820">
    <property type="term" value="F:cobinamide phosphate guanylyltransferase activity"/>
    <property type="evidence" value="ECO:0007669"/>
    <property type="project" value="UniProtKB-EC"/>
</dbReference>
<keyword evidence="16" id="KW-1185">Reference proteome</keyword>
<evidence type="ECO:0000256" key="6">
    <source>
        <dbReference type="ARBA" id="ARBA00005159"/>
    </source>
</evidence>
<dbReference type="Gene3D" id="3.40.50.300">
    <property type="entry name" value="P-loop containing nucleotide triphosphate hydrolases"/>
    <property type="match status" value="1"/>
</dbReference>
<dbReference type="EC" id="2.7.7.62" evidence="14"/>
<evidence type="ECO:0000256" key="2">
    <source>
        <dbReference type="ARBA" id="ARBA00000711"/>
    </source>
</evidence>
<evidence type="ECO:0000256" key="8">
    <source>
        <dbReference type="ARBA" id="ARBA00022573"/>
    </source>
</evidence>
<keyword evidence="12 14" id="KW-0067">ATP-binding</keyword>
<evidence type="ECO:0000256" key="1">
    <source>
        <dbReference type="ARBA" id="ARBA00000312"/>
    </source>
</evidence>
<dbReference type="Proteomes" id="UP001269375">
    <property type="component" value="Unassembled WGS sequence"/>
</dbReference>
<name>A0ABU1GXM5_9GAMM</name>
<evidence type="ECO:0000256" key="13">
    <source>
        <dbReference type="ARBA" id="ARBA00023134"/>
    </source>
</evidence>
<evidence type="ECO:0000256" key="10">
    <source>
        <dbReference type="ARBA" id="ARBA00022741"/>
    </source>
</evidence>
<dbReference type="InterPro" id="IPR003203">
    <property type="entry name" value="CobU/CobP"/>
</dbReference>
<gene>
    <name evidence="15" type="primary">cobU</name>
    <name evidence="15" type="ORF">QC825_11955</name>
</gene>
<keyword evidence="11 14" id="KW-0418">Kinase</keyword>
<comment type="catalytic activity">
    <reaction evidence="1 14">
        <text>adenosylcob(III)inamide + ATP = adenosylcob(III)inamide phosphate + ADP + H(+)</text>
        <dbReference type="Rhea" id="RHEA:15769"/>
        <dbReference type="ChEBI" id="CHEBI:2480"/>
        <dbReference type="ChEBI" id="CHEBI:15378"/>
        <dbReference type="ChEBI" id="CHEBI:30616"/>
        <dbReference type="ChEBI" id="CHEBI:58502"/>
        <dbReference type="ChEBI" id="CHEBI:456216"/>
        <dbReference type="EC" id="2.7.1.156"/>
    </reaction>
</comment>
<dbReference type="PANTHER" id="PTHR34848:SF1">
    <property type="entry name" value="BIFUNCTIONAL ADENOSYLCOBALAMIN BIOSYNTHESIS PROTEIN COBU"/>
    <property type="match status" value="1"/>
</dbReference>
<dbReference type="RefSeq" id="WP_251590279.1">
    <property type="nucleotide sequence ID" value="NZ_JAMLJI010000001.1"/>
</dbReference>